<accession>A0ABV6T292</accession>
<sequence length="287" mass="31271">MQIFDDTRCELGEGALWHPERQSFFWFDILGRRLYERGPAGRTEWEMPELTSAMGWVGGGLVVLSSESGLWLFDLDRRLREPLVAIAADQPALRSNDGRADPWGGFWHSTMGKAAEPGAGGIWRWHRGTLRHLYRNITIPNAICFDEGRRLAYFADTAAQVVWVQPLDAAGWPAGPHRVFLDLGLEGLNPDGAVTDAEGRVWIALWGAGRIDAFDPEGRRVGSVPVPARQVSCPAFGGPDLGALMATSAWEGLDAAARAADPQAGCCFVVQSTARGLPAPRVRVDKG</sequence>
<proteinExistence type="inferred from homology"/>
<dbReference type="InterPro" id="IPR005511">
    <property type="entry name" value="SMP-30"/>
</dbReference>
<dbReference type="Proteomes" id="UP001589920">
    <property type="component" value="Unassembled WGS sequence"/>
</dbReference>
<dbReference type="PANTHER" id="PTHR10907">
    <property type="entry name" value="REGUCALCIN"/>
    <property type="match status" value="1"/>
</dbReference>
<reference evidence="3 4" key="1">
    <citation type="submission" date="2024-09" db="EMBL/GenBank/DDBJ databases">
        <authorList>
            <person name="Sun Q."/>
            <person name="Mori K."/>
        </authorList>
    </citation>
    <scope>NUCLEOTIDE SEQUENCE [LARGE SCALE GENOMIC DNA]</scope>
    <source>
        <strain evidence="3 4">KCTC 42086</strain>
    </source>
</reference>
<evidence type="ECO:0000313" key="3">
    <source>
        <dbReference type="EMBL" id="MFC0811377.1"/>
    </source>
</evidence>
<dbReference type="GO" id="GO:0016787">
    <property type="term" value="F:hydrolase activity"/>
    <property type="evidence" value="ECO:0007669"/>
    <property type="project" value="UniProtKB-KW"/>
</dbReference>
<feature type="domain" description="SMP-30/Gluconolactonase/LRE-like region" evidence="2">
    <location>
        <begin position="11"/>
        <end position="249"/>
    </location>
</feature>
<dbReference type="InterPro" id="IPR011042">
    <property type="entry name" value="6-blade_b-propeller_TolB-like"/>
</dbReference>
<dbReference type="EMBL" id="JBHMQU010000016">
    <property type="protein sequence ID" value="MFC0811377.1"/>
    <property type="molecule type" value="Genomic_DNA"/>
</dbReference>
<organism evidence="3 4">
    <name type="scientific">Paracoccus panacisoli</name>
    <dbReference type="NCBI Taxonomy" id="1510163"/>
    <lineage>
        <taxon>Bacteria</taxon>
        <taxon>Pseudomonadati</taxon>
        <taxon>Pseudomonadota</taxon>
        <taxon>Alphaproteobacteria</taxon>
        <taxon>Rhodobacterales</taxon>
        <taxon>Paracoccaceae</taxon>
        <taxon>Paracoccus</taxon>
    </lineage>
</organism>
<keyword evidence="3" id="KW-0378">Hydrolase</keyword>
<protein>
    <submittedName>
        <fullName evidence="3">SMP-30/gluconolactonase/LRE family protein</fullName>
        <ecNumber evidence="3">3.1.1.99</ecNumber>
    </submittedName>
</protein>
<dbReference type="EC" id="3.1.1.99" evidence="3"/>
<gene>
    <name evidence="3" type="ORF">ACFHYO_04520</name>
</gene>
<evidence type="ECO:0000259" key="2">
    <source>
        <dbReference type="Pfam" id="PF08450"/>
    </source>
</evidence>
<dbReference type="PRINTS" id="PR01790">
    <property type="entry name" value="SMP30FAMILY"/>
</dbReference>
<dbReference type="PANTHER" id="PTHR10907:SF47">
    <property type="entry name" value="REGUCALCIN"/>
    <property type="match status" value="1"/>
</dbReference>
<name>A0ABV6T292_9RHOB</name>
<dbReference type="SUPFAM" id="SSF63829">
    <property type="entry name" value="Calcium-dependent phosphotriesterase"/>
    <property type="match status" value="1"/>
</dbReference>
<dbReference type="Gene3D" id="2.120.10.30">
    <property type="entry name" value="TolB, C-terminal domain"/>
    <property type="match status" value="1"/>
</dbReference>
<dbReference type="RefSeq" id="WP_394318665.1">
    <property type="nucleotide sequence ID" value="NZ_JBHMQU010000016.1"/>
</dbReference>
<keyword evidence="4" id="KW-1185">Reference proteome</keyword>
<dbReference type="InterPro" id="IPR013658">
    <property type="entry name" value="SGL"/>
</dbReference>
<comment type="similarity">
    <text evidence="1">Belongs to the SMP-30/CGR1 family.</text>
</comment>
<evidence type="ECO:0000313" key="4">
    <source>
        <dbReference type="Proteomes" id="UP001589920"/>
    </source>
</evidence>
<comment type="caution">
    <text evidence="3">The sequence shown here is derived from an EMBL/GenBank/DDBJ whole genome shotgun (WGS) entry which is preliminary data.</text>
</comment>
<dbReference type="Pfam" id="PF08450">
    <property type="entry name" value="SGL"/>
    <property type="match status" value="1"/>
</dbReference>
<evidence type="ECO:0000256" key="1">
    <source>
        <dbReference type="ARBA" id="ARBA00008853"/>
    </source>
</evidence>